<feature type="chain" id="PRO_5043706696" evidence="1">
    <location>
        <begin position="19"/>
        <end position="343"/>
    </location>
</feature>
<name>A0AAU9UL89_EUPED</name>
<dbReference type="EMBL" id="CAKOGL010000020">
    <property type="protein sequence ID" value="CAH2098617.1"/>
    <property type="molecule type" value="Genomic_DNA"/>
</dbReference>
<sequence length="343" mass="38165">MKILASLAVLSLVGIVLSAPTNDDNDKLIITKSMFMKELVKYSGSHEIVNLLLPLNSLNFDENDSSESNSNSNESDADNFILFFVEADIDSEGKYVDQGLYVLKKGKATKLLDHGRDAAASSDNSTQVFFGAADGIYVYNKENNSAEKYGTVTDSIIGIAKESTGDVIYILTENHEVYKVSNEGTTKEKLDDIVNARQIVLDKSNNIYFYSDDKKAYVRTSDGVKKIEGLPENLSSLTLIKPPFFLEDGAGFVAENDVYVIYSNGSSKYVGYEFKPNAKPSAYAIQAVLIQYYALDKKIYEFNIMSLITKDFADELLKEFLNDKEDDIKSITKKSRFSHSKNA</sequence>
<feature type="signal peptide" evidence="1">
    <location>
        <begin position="1"/>
        <end position="18"/>
    </location>
</feature>
<dbReference type="SUPFAM" id="SSF69304">
    <property type="entry name" value="Tricorn protease N-terminal domain"/>
    <property type="match status" value="1"/>
</dbReference>
<accession>A0AAU9UL89</accession>
<evidence type="ECO:0000313" key="3">
    <source>
        <dbReference type="Proteomes" id="UP001153954"/>
    </source>
</evidence>
<dbReference type="Proteomes" id="UP001153954">
    <property type="component" value="Unassembled WGS sequence"/>
</dbReference>
<protein>
    <submittedName>
        <fullName evidence="2">Uncharacterized protein</fullName>
    </submittedName>
</protein>
<comment type="caution">
    <text evidence="2">The sequence shown here is derived from an EMBL/GenBank/DDBJ whole genome shotgun (WGS) entry which is preliminary data.</text>
</comment>
<dbReference type="InterPro" id="IPR011042">
    <property type="entry name" value="6-blade_b-propeller_TolB-like"/>
</dbReference>
<proteinExistence type="predicted"/>
<evidence type="ECO:0000313" key="2">
    <source>
        <dbReference type="EMBL" id="CAH2098617.1"/>
    </source>
</evidence>
<evidence type="ECO:0000256" key="1">
    <source>
        <dbReference type="SAM" id="SignalP"/>
    </source>
</evidence>
<organism evidence="2 3">
    <name type="scientific">Euphydryas editha</name>
    <name type="common">Edith's checkerspot</name>
    <dbReference type="NCBI Taxonomy" id="104508"/>
    <lineage>
        <taxon>Eukaryota</taxon>
        <taxon>Metazoa</taxon>
        <taxon>Ecdysozoa</taxon>
        <taxon>Arthropoda</taxon>
        <taxon>Hexapoda</taxon>
        <taxon>Insecta</taxon>
        <taxon>Pterygota</taxon>
        <taxon>Neoptera</taxon>
        <taxon>Endopterygota</taxon>
        <taxon>Lepidoptera</taxon>
        <taxon>Glossata</taxon>
        <taxon>Ditrysia</taxon>
        <taxon>Papilionoidea</taxon>
        <taxon>Nymphalidae</taxon>
        <taxon>Nymphalinae</taxon>
        <taxon>Euphydryas</taxon>
    </lineage>
</organism>
<keyword evidence="3" id="KW-1185">Reference proteome</keyword>
<dbReference type="AlphaFoldDB" id="A0AAU9UL89"/>
<reference evidence="2" key="1">
    <citation type="submission" date="2022-03" db="EMBL/GenBank/DDBJ databases">
        <authorList>
            <person name="Tunstrom K."/>
        </authorList>
    </citation>
    <scope>NUCLEOTIDE SEQUENCE</scope>
</reference>
<keyword evidence="1" id="KW-0732">Signal</keyword>
<gene>
    <name evidence="2" type="ORF">EEDITHA_LOCUS13716</name>
</gene>
<dbReference type="Gene3D" id="2.120.10.30">
    <property type="entry name" value="TolB, C-terminal domain"/>
    <property type="match status" value="1"/>
</dbReference>